<gene>
    <name evidence="1" type="ORF">MENT_LOCUS55894</name>
</gene>
<comment type="caution">
    <text evidence="1">The sequence shown here is derived from an EMBL/GenBank/DDBJ whole genome shotgun (WGS) entry which is preliminary data.</text>
</comment>
<protein>
    <submittedName>
        <fullName evidence="1">Uncharacterized protein</fullName>
    </submittedName>
</protein>
<proteinExistence type="predicted"/>
<reference evidence="1 2" key="1">
    <citation type="submission" date="2020-08" db="EMBL/GenBank/DDBJ databases">
        <authorList>
            <person name="Koutsovoulos G."/>
            <person name="Danchin GJ E."/>
        </authorList>
    </citation>
    <scope>NUCLEOTIDE SEQUENCE [LARGE SCALE GENOMIC DNA]</scope>
</reference>
<evidence type="ECO:0000313" key="2">
    <source>
        <dbReference type="Proteomes" id="UP000580250"/>
    </source>
</evidence>
<organism evidence="1 2">
    <name type="scientific">Meloidogyne enterolobii</name>
    <name type="common">Root-knot nematode worm</name>
    <name type="synonym">Meloidogyne mayaguensis</name>
    <dbReference type="NCBI Taxonomy" id="390850"/>
    <lineage>
        <taxon>Eukaryota</taxon>
        <taxon>Metazoa</taxon>
        <taxon>Ecdysozoa</taxon>
        <taxon>Nematoda</taxon>
        <taxon>Chromadorea</taxon>
        <taxon>Rhabditida</taxon>
        <taxon>Tylenchina</taxon>
        <taxon>Tylenchomorpha</taxon>
        <taxon>Tylenchoidea</taxon>
        <taxon>Meloidogynidae</taxon>
        <taxon>Meloidogyninae</taxon>
        <taxon>Meloidogyne</taxon>
    </lineage>
</organism>
<accession>A0A6V7XSL2</accession>
<name>A0A6V7XSL2_MELEN</name>
<sequence length="47" mass="5842">MEEKHRVNCFQLFNLLQKTIHKDIFFLRIIKVHRLECNRILAIQLMF</sequence>
<dbReference type="AlphaFoldDB" id="A0A6V7XSL2"/>
<evidence type="ECO:0000313" key="1">
    <source>
        <dbReference type="EMBL" id="CAD2202271.1"/>
    </source>
</evidence>
<dbReference type="EMBL" id="CAJEWN010002162">
    <property type="protein sequence ID" value="CAD2202271.1"/>
    <property type="molecule type" value="Genomic_DNA"/>
</dbReference>
<dbReference type="Proteomes" id="UP000580250">
    <property type="component" value="Unassembled WGS sequence"/>
</dbReference>